<proteinExistence type="predicted"/>
<evidence type="ECO:0000313" key="2">
    <source>
        <dbReference type="Proteomes" id="UP001219525"/>
    </source>
</evidence>
<name>A0AAD6V5D6_9AGAR</name>
<protein>
    <submittedName>
        <fullName evidence="1">Uncharacterized protein</fullName>
    </submittedName>
</protein>
<evidence type="ECO:0000313" key="1">
    <source>
        <dbReference type="EMBL" id="KAJ7197645.1"/>
    </source>
</evidence>
<gene>
    <name evidence="1" type="ORF">GGX14DRAFT_574119</name>
</gene>
<accession>A0AAD6V5D6</accession>
<sequence>MAVEYRALEIIQDIDRWLSAVSESPQVPRWPRSHPMANEYVAAVAGIFLETWSKPSLPSWTYATWSAETQSPPPTPTDIKDALARFHQYRKIFIATSVRIDISLPSPHASFTTFVSFASLVRHGLCWDSPRPKVWLQPHGYCGYPKTLESLALRIVSISPASQSFSAASCMKVPDDDTPVPIEDCPVFAGPVTVYHSAIARFYAPSDLGGGWDVP</sequence>
<reference evidence="1" key="1">
    <citation type="submission" date="2023-03" db="EMBL/GenBank/DDBJ databases">
        <title>Massive genome expansion in bonnet fungi (Mycena s.s.) driven by repeated elements and novel gene families across ecological guilds.</title>
        <authorList>
            <consortium name="Lawrence Berkeley National Laboratory"/>
            <person name="Harder C.B."/>
            <person name="Miyauchi S."/>
            <person name="Viragh M."/>
            <person name="Kuo A."/>
            <person name="Thoen E."/>
            <person name="Andreopoulos B."/>
            <person name="Lu D."/>
            <person name="Skrede I."/>
            <person name="Drula E."/>
            <person name="Henrissat B."/>
            <person name="Morin E."/>
            <person name="Kohler A."/>
            <person name="Barry K."/>
            <person name="LaButti K."/>
            <person name="Morin E."/>
            <person name="Salamov A."/>
            <person name="Lipzen A."/>
            <person name="Mereny Z."/>
            <person name="Hegedus B."/>
            <person name="Baldrian P."/>
            <person name="Stursova M."/>
            <person name="Weitz H."/>
            <person name="Taylor A."/>
            <person name="Grigoriev I.V."/>
            <person name="Nagy L.G."/>
            <person name="Martin F."/>
            <person name="Kauserud H."/>
        </authorList>
    </citation>
    <scope>NUCLEOTIDE SEQUENCE</scope>
    <source>
        <strain evidence="1">9144</strain>
    </source>
</reference>
<dbReference type="Proteomes" id="UP001219525">
    <property type="component" value="Unassembled WGS sequence"/>
</dbReference>
<dbReference type="AlphaFoldDB" id="A0AAD6V5D6"/>
<dbReference type="EMBL" id="JARJCW010000077">
    <property type="protein sequence ID" value="KAJ7197645.1"/>
    <property type="molecule type" value="Genomic_DNA"/>
</dbReference>
<organism evidence="1 2">
    <name type="scientific">Mycena pura</name>
    <dbReference type="NCBI Taxonomy" id="153505"/>
    <lineage>
        <taxon>Eukaryota</taxon>
        <taxon>Fungi</taxon>
        <taxon>Dikarya</taxon>
        <taxon>Basidiomycota</taxon>
        <taxon>Agaricomycotina</taxon>
        <taxon>Agaricomycetes</taxon>
        <taxon>Agaricomycetidae</taxon>
        <taxon>Agaricales</taxon>
        <taxon>Marasmiineae</taxon>
        <taxon>Mycenaceae</taxon>
        <taxon>Mycena</taxon>
    </lineage>
</organism>
<keyword evidence="2" id="KW-1185">Reference proteome</keyword>
<comment type="caution">
    <text evidence="1">The sequence shown here is derived from an EMBL/GenBank/DDBJ whole genome shotgun (WGS) entry which is preliminary data.</text>
</comment>